<keyword evidence="1" id="KW-0175">Coiled coil</keyword>
<keyword evidence="6" id="KW-1185">Reference proteome</keyword>
<dbReference type="GO" id="GO:0006355">
    <property type="term" value="P:regulation of DNA-templated transcription"/>
    <property type="evidence" value="ECO:0007669"/>
    <property type="project" value="InterPro"/>
</dbReference>
<evidence type="ECO:0000259" key="4">
    <source>
        <dbReference type="PROSITE" id="PS50887"/>
    </source>
</evidence>
<dbReference type="STRING" id="350688.Clos_0834"/>
<dbReference type="Gene3D" id="3.30.70.270">
    <property type="match status" value="1"/>
</dbReference>
<evidence type="ECO:0000259" key="2">
    <source>
        <dbReference type="PROSITE" id="PS50112"/>
    </source>
</evidence>
<dbReference type="PROSITE" id="PS50112">
    <property type="entry name" value="PAS"/>
    <property type="match status" value="2"/>
</dbReference>
<evidence type="ECO:0000256" key="1">
    <source>
        <dbReference type="SAM" id="Coils"/>
    </source>
</evidence>
<dbReference type="SUPFAM" id="SSF55785">
    <property type="entry name" value="PYP-like sensor domain (PAS domain)"/>
    <property type="match status" value="3"/>
</dbReference>
<dbReference type="NCBIfam" id="TIGR00229">
    <property type="entry name" value="sensory_box"/>
    <property type="match status" value="2"/>
</dbReference>
<dbReference type="KEGG" id="aoe:Clos_0834"/>
<dbReference type="PANTHER" id="PTHR44757:SF2">
    <property type="entry name" value="BIOFILM ARCHITECTURE MAINTENANCE PROTEIN MBAA"/>
    <property type="match status" value="1"/>
</dbReference>
<dbReference type="EMBL" id="CP000853">
    <property type="protein sequence ID" value="ABW18384.1"/>
    <property type="molecule type" value="Genomic_DNA"/>
</dbReference>
<dbReference type="SMART" id="SM00267">
    <property type="entry name" value="GGDEF"/>
    <property type="match status" value="1"/>
</dbReference>
<feature type="domain" description="PAC" evidence="3">
    <location>
        <begin position="214"/>
        <end position="266"/>
    </location>
</feature>
<evidence type="ECO:0000313" key="5">
    <source>
        <dbReference type="EMBL" id="ABW18384.1"/>
    </source>
</evidence>
<dbReference type="Pfam" id="PF00990">
    <property type="entry name" value="GGDEF"/>
    <property type="match status" value="1"/>
</dbReference>
<dbReference type="HOGENOM" id="CLU_503135_0_0_9"/>
<proteinExistence type="predicted"/>
<protein>
    <submittedName>
        <fullName evidence="5">Diguanylate cyclase with PAS/PAC sensor</fullName>
    </submittedName>
</protein>
<dbReference type="eggNOG" id="COG3706">
    <property type="taxonomic scope" value="Bacteria"/>
</dbReference>
<dbReference type="SUPFAM" id="SSF55073">
    <property type="entry name" value="Nucleotide cyclase"/>
    <property type="match status" value="1"/>
</dbReference>
<dbReference type="InterPro" id="IPR000014">
    <property type="entry name" value="PAS"/>
</dbReference>
<dbReference type="InterPro" id="IPR013767">
    <property type="entry name" value="PAS_fold"/>
</dbReference>
<dbReference type="AlphaFoldDB" id="A8MEQ5"/>
<dbReference type="Proteomes" id="UP000000269">
    <property type="component" value="Chromosome"/>
</dbReference>
<dbReference type="CDD" id="cd00130">
    <property type="entry name" value="PAS"/>
    <property type="match status" value="3"/>
</dbReference>
<dbReference type="InterPro" id="IPR052155">
    <property type="entry name" value="Biofilm_reg_signaling"/>
</dbReference>
<dbReference type="InterPro" id="IPR013655">
    <property type="entry name" value="PAS_fold_3"/>
</dbReference>
<reference evidence="6" key="1">
    <citation type="submission" date="2007-10" db="EMBL/GenBank/DDBJ databases">
        <title>Complete genome of Alkaliphilus oremlandii OhILAs.</title>
        <authorList>
            <person name="Copeland A."/>
            <person name="Lucas S."/>
            <person name="Lapidus A."/>
            <person name="Barry K."/>
            <person name="Detter J.C."/>
            <person name="Glavina del Rio T."/>
            <person name="Hammon N."/>
            <person name="Israni S."/>
            <person name="Dalin E."/>
            <person name="Tice H."/>
            <person name="Pitluck S."/>
            <person name="Chain P."/>
            <person name="Malfatti S."/>
            <person name="Shin M."/>
            <person name="Vergez L."/>
            <person name="Schmutz J."/>
            <person name="Larimer F."/>
            <person name="Land M."/>
            <person name="Hauser L."/>
            <person name="Kyrpides N."/>
            <person name="Mikhailova N."/>
            <person name="Stolz J.F."/>
            <person name="Dawson A."/>
            <person name="Fisher E."/>
            <person name="Crable B."/>
            <person name="Perera E."/>
            <person name="Lisak J."/>
            <person name="Ranganathan M."/>
            <person name="Basu P."/>
            <person name="Richardson P."/>
        </authorList>
    </citation>
    <scope>NUCLEOTIDE SEQUENCE [LARGE SCALE GENOMIC DNA]</scope>
    <source>
        <strain evidence="6">OhILAs</strain>
    </source>
</reference>
<dbReference type="SMART" id="SM00091">
    <property type="entry name" value="PAS"/>
    <property type="match status" value="3"/>
</dbReference>
<dbReference type="Pfam" id="PF13426">
    <property type="entry name" value="PAS_9"/>
    <property type="match status" value="1"/>
</dbReference>
<feature type="domain" description="PAS" evidence="2">
    <location>
        <begin position="132"/>
        <end position="209"/>
    </location>
</feature>
<dbReference type="InterPro" id="IPR043128">
    <property type="entry name" value="Rev_trsase/Diguanyl_cyclase"/>
</dbReference>
<dbReference type="CDD" id="cd01949">
    <property type="entry name" value="GGDEF"/>
    <property type="match status" value="1"/>
</dbReference>
<gene>
    <name evidence="5" type="ordered locus">Clos_0834</name>
</gene>
<dbReference type="InterPro" id="IPR029787">
    <property type="entry name" value="Nucleotide_cyclase"/>
</dbReference>
<dbReference type="Pfam" id="PF08447">
    <property type="entry name" value="PAS_3"/>
    <property type="match status" value="1"/>
</dbReference>
<accession>A8MEQ5</accession>
<dbReference type="PANTHER" id="PTHR44757">
    <property type="entry name" value="DIGUANYLATE CYCLASE DGCP"/>
    <property type="match status" value="1"/>
</dbReference>
<feature type="domain" description="GGDEF" evidence="4">
    <location>
        <begin position="412"/>
        <end position="541"/>
    </location>
</feature>
<feature type="domain" description="PAS" evidence="2">
    <location>
        <begin position="260"/>
        <end position="330"/>
    </location>
</feature>
<organism evidence="5 6">
    <name type="scientific">Alkaliphilus oremlandii (strain OhILAs)</name>
    <name type="common">Clostridium oremlandii (strain OhILAs)</name>
    <dbReference type="NCBI Taxonomy" id="350688"/>
    <lineage>
        <taxon>Bacteria</taxon>
        <taxon>Bacillati</taxon>
        <taxon>Bacillota</taxon>
        <taxon>Clostridia</taxon>
        <taxon>Peptostreptococcales</taxon>
        <taxon>Natronincolaceae</taxon>
        <taxon>Alkaliphilus</taxon>
    </lineage>
</organism>
<dbReference type="PROSITE" id="PS50113">
    <property type="entry name" value="PAC"/>
    <property type="match status" value="1"/>
</dbReference>
<dbReference type="PROSITE" id="PS50887">
    <property type="entry name" value="GGDEF"/>
    <property type="match status" value="1"/>
</dbReference>
<evidence type="ECO:0000259" key="3">
    <source>
        <dbReference type="PROSITE" id="PS50113"/>
    </source>
</evidence>
<dbReference type="Gene3D" id="3.30.450.20">
    <property type="entry name" value="PAS domain"/>
    <property type="match status" value="3"/>
</dbReference>
<name>A8MEQ5_ALKOO</name>
<dbReference type="InterPro" id="IPR000160">
    <property type="entry name" value="GGDEF_dom"/>
</dbReference>
<dbReference type="InterPro" id="IPR035965">
    <property type="entry name" value="PAS-like_dom_sf"/>
</dbReference>
<sequence>MDNRMDFAPCGYIKLTPQGIIKEVNYTFLAMTGYGHEDLLEMHFESFLSLASKIIFHSLFFPQVCLKGGIDELYLTIKNKNKEEMSVLLIGNMGENNKGETVDCVIVRADKRDDYEEELQDIKERLEEAYITENKLRKLFETTLFSINEGLIVTDNEGAITIINDLAEAYTGWSKKLALGKKIDQVLNCISSTSKEKRSDIVPELLKSGKKKETFDQLILISKDGTEKYISGTVGAIVSMDGKTSGVVFSFRDITKEYLQEKEIDSFLNINMEMLCVIDQNGNFHKINKKFEKILGYTSDDIIGKNFLSFVHPEDILATSEEIRNSCNSEEISVFTNRYQCKDGAYKCIEWYRQFVAGRYTYSSARDVTEKMEKEAQLLNIAVRDELTGLYNRHFLVSYLKNEIEKAEAEDQPMTMAILDLDQFKLVNDTWGHPVGDEQLKHTAKTILRVIRSTDLLVRYGGEELVIIMEKTNIDDAKIVLEKIRMAIENNQYPITGRQTVSIGAAERAKSELFVDWYKRADQALYHAKNRGRNRVICSNQ</sequence>
<dbReference type="NCBIfam" id="TIGR00254">
    <property type="entry name" value="GGDEF"/>
    <property type="match status" value="1"/>
</dbReference>
<dbReference type="Pfam" id="PF00989">
    <property type="entry name" value="PAS"/>
    <property type="match status" value="1"/>
</dbReference>
<dbReference type="InterPro" id="IPR000700">
    <property type="entry name" value="PAS-assoc_C"/>
</dbReference>
<feature type="coiled-coil region" evidence="1">
    <location>
        <begin position="112"/>
        <end position="139"/>
    </location>
</feature>
<dbReference type="eggNOG" id="COG2199">
    <property type="taxonomic scope" value="Bacteria"/>
</dbReference>
<evidence type="ECO:0000313" key="6">
    <source>
        <dbReference type="Proteomes" id="UP000000269"/>
    </source>
</evidence>
<dbReference type="RefSeq" id="WP_012158696.1">
    <property type="nucleotide sequence ID" value="NC_009922.1"/>
</dbReference>
<dbReference type="OrthoDB" id="9798833at2"/>
<dbReference type="FunFam" id="3.30.70.270:FF:000001">
    <property type="entry name" value="Diguanylate cyclase domain protein"/>
    <property type="match status" value="1"/>
</dbReference>